<evidence type="ECO:0000256" key="3">
    <source>
        <dbReference type="SAM" id="SignalP"/>
    </source>
</evidence>
<dbReference type="PANTHER" id="PTHR21666:SF270">
    <property type="entry name" value="MUREIN HYDROLASE ACTIVATOR ENVC"/>
    <property type="match status" value="1"/>
</dbReference>
<dbReference type="PANTHER" id="PTHR21666">
    <property type="entry name" value="PEPTIDASE-RELATED"/>
    <property type="match status" value="1"/>
</dbReference>
<dbReference type="SUPFAM" id="SSF51261">
    <property type="entry name" value="Duplicated hybrid motif"/>
    <property type="match status" value="1"/>
</dbReference>
<evidence type="ECO:0000313" key="5">
    <source>
        <dbReference type="EMBL" id="MBB5741426.1"/>
    </source>
</evidence>
<dbReference type="GO" id="GO:0004222">
    <property type="term" value="F:metalloendopeptidase activity"/>
    <property type="evidence" value="ECO:0007669"/>
    <property type="project" value="TreeGrafter"/>
</dbReference>
<feature type="coiled-coil region" evidence="1">
    <location>
        <begin position="203"/>
        <end position="230"/>
    </location>
</feature>
<proteinExistence type="predicted"/>
<evidence type="ECO:0000313" key="6">
    <source>
        <dbReference type="Proteomes" id="UP000527324"/>
    </source>
</evidence>
<keyword evidence="1" id="KW-0175">Coiled coil</keyword>
<keyword evidence="3" id="KW-0732">Signal</keyword>
<sequence>MGRASALSLALMTGLVLAAPAAGRQASESELARIQADYRDEAVRARRLRADAEAAKAELAQLERRLAALRADERTDDRQIEDQRARLKQLSEREADLVTDLARERGAQGRLLSALQMMSRRPPPPLLVPADKAIDTVRASILLKAMTPELERRAKALAERQAEIMRIRRLAVLSSERLLTTESAQGDRRAQIEGLTARKTALTAVLNAEARSAERAARALEARIRDLGGAVPSAQEAEAAEAETARLPAGRNRLSPPVRGAPTQTWGAGTSGWRWRADRAPVAAPADAKVAYAGPLTGWGQVVILDLGPGWRAVIAGLEQLDVQADARVSDGQTLGRSGPDGDVYFELRRDERPIDPGPWLR</sequence>
<dbReference type="RefSeq" id="WP_183218312.1">
    <property type="nucleotide sequence ID" value="NZ_CAJFZW010000027.1"/>
</dbReference>
<gene>
    <name evidence="5" type="ORF">GGQ93_003168</name>
</gene>
<dbReference type="InterPro" id="IPR011055">
    <property type="entry name" value="Dup_hybrid_motif"/>
</dbReference>
<dbReference type="AlphaFoldDB" id="A0A7W9C9Q6"/>
<dbReference type="InterPro" id="IPR016047">
    <property type="entry name" value="M23ase_b-sheet_dom"/>
</dbReference>
<keyword evidence="6" id="KW-1185">Reference proteome</keyword>
<name>A0A7W9C9Q6_9CAUL</name>
<dbReference type="InterPro" id="IPR050570">
    <property type="entry name" value="Cell_wall_metabolism_enzyme"/>
</dbReference>
<feature type="domain" description="M23ase beta-sheet core" evidence="4">
    <location>
        <begin position="275"/>
        <end position="357"/>
    </location>
</feature>
<feature type="coiled-coil region" evidence="1">
    <location>
        <begin position="38"/>
        <end position="100"/>
    </location>
</feature>
<feature type="signal peptide" evidence="3">
    <location>
        <begin position="1"/>
        <end position="18"/>
    </location>
</feature>
<organism evidence="5 6">
    <name type="scientific">Brevundimonas aurantiaca</name>
    <dbReference type="NCBI Taxonomy" id="74316"/>
    <lineage>
        <taxon>Bacteria</taxon>
        <taxon>Pseudomonadati</taxon>
        <taxon>Pseudomonadota</taxon>
        <taxon>Alphaproteobacteria</taxon>
        <taxon>Caulobacterales</taxon>
        <taxon>Caulobacteraceae</taxon>
        <taxon>Brevundimonas</taxon>
    </lineage>
</organism>
<dbReference type="Pfam" id="PF01551">
    <property type="entry name" value="Peptidase_M23"/>
    <property type="match status" value="1"/>
</dbReference>
<reference evidence="5 6" key="1">
    <citation type="submission" date="2020-08" db="EMBL/GenBank/DDBJ databases">
        <title>Genomic Encyclopedia of Type Strains, Phase IV (KMG-IV): sequencing the most valuable type-strain genomes for metagenomic binning, comparative biology and taxonomic classification.</title>
        <authorList>
            <person name="Goeker M."/>
        </authorList>
    </citation>
    <scope>NUCLEOTIDE SEQUENCE [LARGE SCALE GENOMIC DNA]</scope>
    <source>
        <strain evidence="5 6">DSM 4731</strain>
    </source>
</reference>
<evidence type="ECO:0000256" key="2">
    <source>
        <dbReference type="SAM" id="MobiDB-lite"/>
    </source>
</evidence>
<dbReference type="CDD" id="cd12797">
    <property type="entry name" value="M23_peptidase"/>
    <property type="match status" value="1"/>
</dbReference>
<dbReference type="Gene3D" id="2.70.70.10">
    <property type="entry name" value="Glucose Permease (Domain IIA)"/>
    <property type="match status" value="1"/>
</dbReference>
<dbReference type="Proteomes" id="UP000527324">
    <property type="component" value="Unassembled WGS sequence"/>
</dbReference>
<feature type="region of interest" description="Disordered" evidence="2">
    <location>
        <begin position="235"/>
        <end position="271"/>
    </location>
</feature>
<feature type="chain" id="PRO_5030710042" evidence="3">
    <location>
        <begin position="19"/>
        <end position="362"/>
    </location>
</feature>
<comment type="caution">
    <text evidence="5">The sequence shown here is derived from an EMBL/GenBank/DDBJ whole genome shotgun (WGS) entry which is preliminary data.</text>
</comment>
<accession>A0A7W9C9Q6</accession>
<dbReference type="EMBL" id="JACHOQ010000015">
    <property type="protein sequence ID" value="MBB5741426.1"/>
    <property type="molecule type" value="Genomic_DNA"/>
</dbReference>
<evidence type="ECO:0000259" key="4">
    <source>
        <dbReference type="Pfam" id="PF01551"/>
    </source>
</evidence>
<evidence type="ECO:0000256" key="1">
    <source>
        <dbReference type="SAM" id="Coils"/>
    </source>
</evidence>
<protein>
    <submittedName>
        <fullName evidence="5">Septal ring factor EnvC (AmiA/AmiB activator)</fullName>
    </submittedName>
</protein>